<organism evidence="1 2">
    <name type="scientific">Macroventuria anomochaeta</name>
    <dbReference type="NCBI Taxonomy" id="301207"/>
    <lineage>
        <taxon>Eukaryota</taxon>
        <taxon>Fungi</taxon>
        <taxon>Dikarya</taxon>
        <taxon>Ascomycota</taxon>
        <taxon>Pezizomycotina</taxon>
        <taxon>Dothideomycetes</taxon>
        <taxon>Pleosporomycetidae</taxon>
        <taxon>Pleosporales</taxon>
        <taxon>Pleosporineae</taxon>
        <taxon>Didymellaceae</taxon>
        <taxon>Macroventuria</taxon>
    </lineage>
</organism>
<evidence type="ECO:0000313" key="1">
    <source>
        <dbReference type="EMBL" id="KAF2629471.1"/>
    </source>
</evidence>
<comment type="caution">
    <text evidence="1">The sequence shown here is derived from an EMBL/GenBank/DDBJ whole genome shotgun (WGS) entry which is preliminary data.</text>
</comment>
<keyword evidence="2" id="KW-1185">Reference proteome</keyword>
<protein>
    <submittedName>
        <fullName evidence="1">Uncharacterized protein</fullName>
    </submittedName>
</protein>
<sequence length="102" mass="11436">MAIRLAFWSLVLGGFVGVAIPNRGDFAAAAARPWLHWVVESDDSIGPTHSSSLSEDKETVSNNQIWIAVLAHELGHMFGFWHEHQRHVENHYVWFNCAAVKG</sequence>
<gene>
    <name evidence="1" type="ORF">BU25DRAFT_447412</name>
</gene>
<dbReference type="EMBL" id="MU006710">
    <property type="protein sequence ID" value="KAF2629471.1"/>
    <property type="molecule type" value="Genomic_DNA"/>
</dbReference>
<reference evidence="1" key="1">
    <citation type="journal article" date="2020" name="Stud. Mycol.">
        <title>101 Dothideomycetes genomes: a test case for predicting lifestyles and emergence of pathogens.</title>
        <authorList>
            <person name="Haridas S."/>
            <person name="Albert R."/>
            <person name="Binder M."/>
            <person name="Bloem J."/>
            <person name="Labutti K."/>
            <person name="Salamov A."/>
            <person name="Andreopoulos B."/>
            <person name="Baker S."/>
            <person name="Barry K."/>
            <person name="Bills G."/>
            <person name="Bluhm B."/>
            <person name="Cannon C."/>
            <person name="Castanera R."/>
            <person name="Culley D."/>
            <person name="Daum C."/>
            <person name="Ezra D."/>
            <person name="Gonzalez J."/>
            <person name="Henrissat B."/>
            <person name="Kuo A."/>
            <person name="Liang C."/>
            <person name="Lipzen A."/>
            <person name="Lutzoni F."/>
            <person name="Magnuson J."/>
            <person name="Mondo S."/>
            <person name="Nolan M."/>
            <person name="Ohm R."/>
            <person name="Pangilinan J."/>
            <person name="Park H.-J."/>
            <person name="Ramirez L."/>
            <person name="Alfaro M."/>
            <person name="Sun H."/>
            <person name="Tritt A."/>
            <person name="Yoshinaga Y."/>
            <person name="Zwiers L.-H."/>
            <person name="Turgeon B."/>
            <person name="Goodwin S."/>
            <person name="Spatafora J."/>
            <person name="Crous P."/>
            <person name="Grigoriev I."/>
        </authorList>
    </citation>
    <scope>NUCLEOTIDE SEQUENCE</scope>
    <source>
        <strain evidence="1">CBS 525.71</strain>
    </source>
</reference>
<name>A0ACB6S5M1_9PLEO</name>
<accession>A0ACB6S5M1</accession>
<proteinExistence type="predicted"/>
<dbReference type="Proteomes" id="UP000799754">
    <property type="component" value="Unassembled WGS sequence"/>
</dbReference>
<evidence type="ECO:0000313" key="2">
    <source>
        <dbReference type="Proteomes" id="UP000799754"/>
    </source>
</evidence>